<dbReference type="HOGENOM" id="CLU_957944_0_0_1"/>
<dbReference type="Proteomes" id="UP000011087">
    <property type="component" value="Unassembled WGS sequence"/>
</dbReference>
<organism evidence="1">
    <name type="scientific">Guillardia theta (strain CCMP2712)</name>
    <name type="common">Cryptophyte</name>
    <dbReference type="NCBI Taxonomy" id="905079"/>
    <lineage>
        <taxon>Eukaryota</taxon>
        <taxon>Cryptophyceae</taxon>
        <taxon>Pyrenomonadales</taxon>
        <taxon>Geminigeraceae</taxon>
        <taxon>Guillardia</taxon>
    </lineage>
</organism>
<protein>
    <submittedName>
        <fullName evidence="1 2">Uncharacterized protein</fullName>
    </submittedName>
</protein>
<dbReference type="AlphaFoldDB" id="L1IS36"/>
<name>L1IS36_GUITC</name>
<proteinExistence type="predicted"/>
<accession>L1IS36</accession>
<keyword evidence="3" id="KW-1185">Reference proteome</keyword>
<evidence type="ECO:0000313" key="2">
    <source>
        <dbReference type="EnsemblProtists" id="EKX38640"/>
    </source>
</evidence>
<dbReference type="PaxDb" id="55529-EKX38640"/>
<reference evidence="1 3" key="1">
    <citation type="journal article" date="2012" name="Nature">
        <title>Algal genomes reveal evolutionary mosaicism and the fate of nucleomorphs.</title>
        <authorList>
            <consortium name="DOE Joint Genome Institute"/>
            <person name="Curtis B.A."/>
            <person name="Tanifuji G."/>
            <person name="Burki F."/>
            <person name="Gruber A."/>
            <person name="Irimia M."/>
            <person name="Maruyama S."/>
            <person name="Arias M.C."/>
            <person name="Ball S.G."/>
            <person name="Gile G.H."/>
            <person name="Hirakawa Y."/>
            <person name="Hopkins J.F."/>
            <person name="Kuo A."/>
            <person name="Rensing S.A."/>
            <person name="Schmutz J."/>
            <person name="Symeonidi A."/>
            <person name="Elias M."/>
            <person name="Eveleigh R.J."/>
            <person name="Herman E.K."/>
            <person name="Klute M.J."/>
            <person name="Nakayama T."/>
            <person name="Obornik M."/>
            <person name="Reyes-Prieto A."/>
            <person name="Armbrust E.V."/>
            <person name="Aves S.J."/>
            <person name="Beiko R.G."/>
            <person name="Coutinho P."/>
            <person name="Dacks J.B."/>
            <person name="Durnford D.G."/>
            <person name="Fast N.M."/>
            <person name="Green B.R."/>
            <person name="Grisdale C.J."/>
            <person name="Hempel F."/>
            <person name="Henrissat B."/>
            <person name="Hoppner M.P."/>
            <person name="Ishida K."/>
            <person name="Kim E."/>
            <person name="Koreny L."/>
            <person name="Kroth P.G."/>
            <person name="Liu Y."/>
            <person name="Malik S.B."/>
            <person name="Maier U.G."/>
            <person name="McRose D."/>
            <person name="Mock T."/>
            <person name="Neilson J.A."/>
            <person name="Onodera N.T."/>
            <person name="Poole A.M."/>
            <person name="Pritham E.J."/>
            <person name="Richards T.A."/>
            <person name="Rocap G."/>
            <person name="Roy S.W."/>
            <person name="Sarai C."/>
            <person name="Schaack S."/>
            <person name="Shirato S."/>
            <person name="Slamovits C.H."/>
            <person name="Spencer D.F."/>
            <person name="Suzuki S."/>
            <person name="Worden A.Z."/>
            <person name="Zauner S."/>
            <person name="Barry K."/>
            <person name="Bell C."/>
            <person name="Bharti A.K."/>
            <person name="Crow J.A."/>
            <person name="Grimwood J."/>
            <person name="Kramer R."/>
            <person name="Lindquist E."/>
            <person name="Lucas S."/>
            <person name="Salamov A."/>
            <person name="McFadden G.I."/>
            <person name="Lane C.E."/>
            <person name="Keeling P.J."/>
            <person name="Gray M.W."/>
            <person name="Grigoriev I.V."/>
            <person name="Archibald J.M."/>
        </authorList>
    </citation>
    <scope>NUCLEOTIDE SEQUENCE</scope>
    <source>
        <strain evidence="1 3">CCMP2712</strain>
    </source>
</reference>
<dbReference type="EnsemblProtists" id="EKX38640">
    <property type="protein sequence ID" value="EKX38640"/>
    <property type="gene ID" value="GUITHDRAFT_144037"/>
</dbReference>
<dbReference type="GeneID" id="17295376"/>
<dbReference type="RefSeq" id="XP_005825620.1">
    <property type="nucleotide sequence ID" value="XM_005825563.1"/>
</dbReference>
<gene>
    <name evidence="1" type="ORF">GUITHDRAFT_144037</name>
</gene>
<evidence type="ECO:0000313" key="3">
    <source>
        <dbReference type="Proteomes" id="UP000011087"/>
    </source>
</evidence>
<dbReference type="KEGG" id="gtt:GUITHDRAFT_144037"/>
<evidence type="ECO:0000313" key="1">
    <source>
        <dbReference type="EMBL" id="EKX38640.1"/>
    </source>
</evidence>
<dbReference type="OrthoDB" id="10064600at2759"/>
<reference evidence="2" key="3">
    <citation type="submission" date="2015-06" db="UniProtKB">
        <authorList>
            <consortium name="EnsemblProtists"/>
        </authorList>
    </citation>
    <scope>IDENTIFICATION</scope>
</reference>
<dbReference type="EMBL" id="JH993046">
    <property type="protein sequence ID" value="EKX38640.1"/>
    <property type="molecule type" value="Genomic_DNA"/>
</dbReference>
<reference evidence="3" key="2">
    <citation type="submission" date="2012-11" db="EMBL/GenBank/DDBJ databases">
        <authorList>
            <person name="Kuo A."/>
            <person name="Curtis B.A."/>
            <person name="Tanifuji G."/>
            <person name="Burki F."/>
            <person name="Gruber A."/>
            <person name="Irimia M."/>
            <person name="Maruyama S."/>
            <person name="Arias M.C."/>
            <person name="Ball S.G."/>
            <person name="Gile G.H."/>
            <person name="Hirakawa Y."/>
            <person name="Hopkins J.F."/>
            <person name="Rensing S.A."/>
            <person name="Schmutz J."/>
            <person name="Symeonidi A."/>
            <person name="Elias M."/>
            <person name="Eveleigh R.J."/>
            <person name="Herman E.K."/>
            <person name="Klute M.J."/>
            <person name="Nakayama T."/>
            <person name="Obornik M."/>
            <person name="Reyes-Prieto A."/>
            <person name="Armbrust E.V."/>
            <person name="Aves S.J."/>
            <person name="Beiko R.G."/>
            <person name="Coutinho P."/>
            <person name="Dacks J.B."/>
            <person name="Durnford D.G."/>
            <person name="Fast N.M."/>
            <person name="Green B.R."/>
            <person name="Grisdale C."/>
            <person name="Hempe F."/>
            <person name="Henrissat B."/>
            <person name="Hoppner M.P."/>
            <person name="Ishida K.-I."/>
            <person name="Kim E."/>
            <person name="Koreny L."/>
            <person name="Kroth P.G."/>
            <person name="Liu Y."/>
            <person name="Malik S.-B."/>
            <person name="Maier U.G."/>
            <person name="McRose D."/>
            <person name="Mock T."/>
            <person name="Neilson J.A."/>
            <person name="Onodera N.T."/>
            <person name="Poole A.M."/>
            <person name="Pritham E.J."/>
            <person name="Richards T.A."/>
            <person name="Rocap G."/>
            <person name="Roy S.W."/>
            <person name="Sarai C."/>
            <person name="Schaack S."/>
            <person name="Shirato S."/>
            <person name="Slamovits C.H."/>
            <person name="Spencer D.F."/>
            <person name="Suzuki S."/>
            <person name="Worden A.Z."/>
            <person name="Zauner S."/>
            <person name="Barry K."/>
            <person name="Bell C."/>
            <person name="Bharti A.K."/>
            <person name="Crow J.A."/>
            <person name="Grimwood J."/>
            <person name="Kramer R."/>
            <person name="Lindquist E."/>
            <person name="Lucas S."/>
            <person name="Salamov A."/>
            <person name="McFadden G.I."/>
            <person name="Lane C.E."/>
            <person name="Keeling P.J."/>
            <person name="Gray M.W."/>
            <person name="Grigoriev I.V."/>
            <person name="Archibald J.M."/>
        </authorList>
    </citation>
    <scope>NUCLEOTIDE SEQUENCE</scope>
    <source>
        <strain evidence="3">CCMP2712</strain>
    </source>
</reference>
<sequence length="291" mass="32693">MGALSAEFKRSQVLPARIIRCPCCYGECSPYAAFCGKCGEPMLGDAKVGYWTVDEAKSQQISNYQVHTPTAWNIFVRPLLCPQCSRDDRRNADIGINQERQSKVEEVCPNVVGAAVHVGAEPVKASGSLREFLVRWMMEGASITMTFNRQQAICSVDLQTGDILTTNPIKILSVQDVEAWLPSEASLYLRGNEVLFHCKQDSDEVVKAIQWPSASWEDMQVKEQILSLRKLYPGERWNEAKDSWVKIPYAGTGENVGPCLRLFAPRQSEAGRRILASRDEQYRIMDNFLVP</sequence>